<dbReference type="RefSeq" id="WP_016526319.1">
    <property type="nucleotide sequence ID" value="NZ_KE332518.1"/>
</dbReference>
<dbReference type="OrthoDB" id="9799345at2"/>
<keyword evidence="6" id="KW-1185">Reference proteome</keyword>
<dbReference type="InterPro" id="IPR046335">
    <property type="entry name" value="LacI/GalR-like_sensor"/>
</dbReference>
<dbReference type="CDD" id="cd07377">
    <property type="entry name" value="WHTH_GntR"/>
    <property type="match status" value="1"/>
</dbReference>
<dbReference type="EMBL" id="ATFF01000006">
    <property type="protein sequence ID" value="EPF31710.1"/>
    <property type="molecule type" value="Genomic_DNA"/>
</dbReference>
<evidence type="ECO:0000256" key="1">
    <source>
        <dbReference type="ARBA" id="ARBA00023015"/>
    </source>
</evidence>
<dbReference type="GO" id="GO:0000976">
    <property type="term" value="F:transcription cis-regulatory region binding"/>
    <property type="evidence" value="ECO:0007669"/>
    <property type="project" value="TreeGrafter"/>
</dbReference>
<evidence type="ECO:0000313" key="6">
    <source>
        <dbReference type="Proteomes" id="UP000014541"/>
    </source>
</evidence>
<proteinExistence type="predicted"/>
<keyword evidence="3" id="KW-0804">Transcription</keyword>
<dbReference type="PROSITE" id="PS50949">
    <property type="entry name" value="HTH_GNTR"/>
    <property type="match status" value="1"/>
</dbReference>
<feature type="domain" description="HTH gntR-type" evidence="4">
    <location>
        <begin position="7"/>
        <end position="75"/>
    </location>
</feature>
<dbReference type="InterPro" id="IPR028082">
    <property type="entry name" value="Peripla_BP_I"/>
</dbReference>
<dbReference type="Proteomes" id="UP000014541">
    <property type="component" value="Unassembled WGS sequence"/>
</dbReference>
<dbReference type="SUPFAM" id="SSF53822">
    <property type="entry name" value="Periplasmic binding protein-like I"/>
    <property type="match status" value="1"/>
</dbReference>
<dbReference type="InterPro" id="IPR036388">
    <property type="entry name" value="WH-like_DNA-bd_sf"/>
</dbReference>
<dbReference type="Pfam" id="PF13377">
    <property type="entry name" value="Peripla_BP_3"/>
    <property type="match status" value="1"/>
</dbReference>
<dbReference type="STRING" id="1125699.HMPREF9194_02061"/>
<accession>S3K2I8</accession>
<dbReference type="GO" id="GO:0003700">
    <property type="term" value="F:DNA-binding transcription factor activity"/>
    <property type="evidence" value="ECO:0007669"/>
    <property type="project" value="InterPro"/>
</dbReference>
<dbReference type="HOGENOM" id="CLU_037628_15_0_12"/>
<reference evidence="5 6" key="1">
    <citation type="submission" date="2013-04" db="EMBL/GenBank/DDBJ databases">
        <title>The Genome Sequence of Treponema maltophilum ATCC 51939.</title>
        <authorList>
            <consortium name="The Broad Institute Genomics Platform"/>
            <person name="Earl A."/>
            <person name="Ward D."/>
            <person name="Feldgarden M."/>
            <person name="Gevers D."/>
            <person name="Leonetti C."/>
            <person name="Blanton J.M."/>
            <person name="Dewhirst F.E."/>
            <person name="Izard J."/>
            <person name="Walker B."/>
            <person name="Young S."/>
            <person name="Zeng Q."/>
            <person name="Gargeya S."/>
            <person name="Fitzgerald M."/>
            <person name="Haas B."/>
            <person name="Abouelleil A."/>
            <person name="Allen A.W."/>
            <person name="Alvarado L."/>
            <person name="Arachchi H.M."/>
            <person name="Berlin A.M."/>
            <person name="Chapman S.B."/>
            <person name="Gainer-Dewar J."/>
            <person name="Goldberg J."/>
            <person name="Griggs A."/>
            <person name="Gujja S."/>
            <person name="Hansen M."/>
            <person name="Howarth C."/>
            <person name="Imamovic A."/>
            <person name="Ireland A."/>
            <person name="Larimer J."/>
            <person name="McCowan C."/>
            <person name="Murphy C."/>
            <person name="Pearson M."/>
            <person name="Poon T.W."/>
            <person name="Priest M."/>
            <person name="Roberts A."/>
            <person name="Saif S."/>
            <person name="Shea T."/>
            <person name="Sisk P."/>
            <person name="Sykes S."/>
            <person name="Wortman J."/>
            <person name="Nusbaum C."/>
            <person name="Birren B."/>
        </authorList>
    </citation>
    <scope>NUCLEOTIDE SEQUENCE [LARGE SCALE GENOMIC DNA]</scope>
    <source>
        <strain evidence="5 6">ATCC 51939</strain>
    </source>
</reference>
<comment type="caution">
    <text evidence="5">The sequence shown here is derived from an EMBL/GenBank/DDBJ whole genome shotgun (WGS) entry which is preliminary data.</text>
</comment>
<evidence type="ECO:0000313" key="5">
    <source>
        <dbReference type="EMBL" id="EPF31710.1"/>
    </source>
</evidence>
<sequence length="367" mass="41233">MTENKLSPKTKKVYQYLSHLFNNGQLLAGEQIPSEIEIAETLAVSRPTVAKAINIFVREGKAYRKSGIGTFLRDPAADKKKKKTIGLVFPLIGLSEIFRPITEGIAKLSETLNFSLIWGGQFNGANITGTQTEQMIDFYIEQNVDGILFAPVELTRNCFSINKKIISKIEKCNIPIVLVDGEYHEFPLRSKYDLVGIDNFRAGYVSALHFIEQGAKRVDFLCQPFMAQTVPQRIKGYRQALLDSGITPHKTWVHDIRNFSSKELLPLIQNGAQNIICANDNTAMKFIKALSDADIKIPKDVRLSGFDDIEAARYFPVPLTTVAQPCKDLAEVIIHTMLTRIENPYLPARNLMLDFELKIRESSKIPG</sequence>
<dbReference type="eggNOG" id="COG1609">
    <property type="taxonomic scope" value="Bacteria"/>
</dbReference>
<keyword evidence="1" id="KW-0805">Transcription regulation</keyword>
<evidence type="ECO:0000256" key="3">
    <source>
        <dbReference type="ARBA" id="ARBA00023163"/>
    </source>
</evidence>
<gene>
    <name evidence="5" type="ORF">HMPREF9194_02061</name>
</gene>
<dbReference type="InterPro" id="IPR000524">
    <property type="entry name" value="Tscrpt_reg_HTH_GntR"/>
</dbReference>
<dbReference type="Gene3D" id="1.10.10.10">
    <property type="entry name" value="Winged helix-like DNA-binding domain superfamily/Winged helix DNA-binding domain"/>
    <property type="match status" value="1"/>
</dbReference>
<dbReference type="Pfam" id="PF00392">
    <property type="entry name" value="GntR"/>
    <property type="match status" value="1"/>
</dbReference>
<dbReference type="AlphaFoldDB" id="S3K2I8"/>
<dbReference type="PANTHER" id="PTHR30146">
    <property type="entry name" value="LACI-RELATED TRANSCRIPTIONAL REPRESSOR"/>
    <property type="match status" value="1"/>
</dbReference>
<dbReference type="SMART" id="SM00345">
    <property type="entry name" value="HTH_GNTR"/>
    <property type="match status" value="1"/>
</dbReference>
<dbReference type="Gene3D" id="3.40.50.2300">
    <property type="match status" value="2"/>
</dbReference>
<organism evidence="5 6">
    <name type="scientific">Treponema maltophilum ATCC 51939</name>
    <dbReference type="NCBI Taxonomy" id="1125699"/>
    <lineage>
        <taxon>Bacteria</taxon>
        <taxon>Pseudomonadati</taxon>
        <taxon>Spirochaetota</taxon>
        <taxon>Spirochaetia</taxon>
        <taxon>Spirochaetales</taxon>
        <taxon>Treponemataceae</taxon>
        <taxon>Treponema</taxon>
    </lineage>
</organism>
<dbReference type="CDD" id="cd06267">
    <property type="entry name" value="PBP1_LacI_sugar_binding-like"/>
    <property type="match status" value="1"/>
</dbReference>
<evidence type="ECO:0000259" key="4">
    <source>
        <dbReference type="PROSITE" id="PS50949"/>
    </source>
</evidence>
<keyword evidence="2" id="KW-0238">DNA-binding</keyword>
<dbReference type="PATRIC" id="fig|1125699.3.peg.2082"/>
<dbReference type="PANTHER" id="PTHR30146:SF109">
    <property type="entry name" value="HTH-TYPE TRANSCRIPTIONAL REGULATOR GALS"/>
    <property type="match status" value="1"/>
</dbReference>
<dbReference type="SUPFAM" id="SSF46785">
    <property type="entry name" value="Winged helix' DNA-binding domain"/>
    <property type="match status" value="1"/>
</dbReference>
<protein>
    <recommendedName>
        <fullName evidence="4">HTH gntR-type domain-containing protein</fullName>
    </recommendedName>
</protein>
<name>S3K2I8_TREMA</name>
<dbReference type="InterPro" id="IPR036390">
    <property type="entry name" value="WH_DNA-bd_sf"/>
</dbReference>
<evidence type="ECO:0000256" key="2">
    <source>
        <dbReference type="ARBA" id="ARBA00023125"/>
    </source>
</evidence>